<dbReference type="Pfam" id="PF16694">
    <property type="entry name" value="Cytochrome_P460"/>
    <property type="match status" value="1"/>
</dbReference>
<accession>G0A1Z4</accession>
<name>G0A1Z4_METMM</name>
<dbReference type="RefSeq" id="WP_013819606.1">
    <property type="nucleotide sequence ID" value="NC_015572.1"/>
</dbReference>
<dbReference type="OrthoDB" id="511546at2"/>
<evidence type="ECO:0000256" key="1">
    <source>
        <dbReference type="SAM" id="SignalP"/>
    </source>
</evidence>
<protein>
    <submittedName>
        <fullName evidence="3">Cytochrome P460</fullName>
    </submittedName>
</protein>
<dbReference type="EMBL" id="CP002738">
    <property type="protein sequence ID" value="AEG01377.1"/>
    <property type="molecule type" value="Genomic_DNA"/>
</dbReference>
<keyword evidence="4" id="KW-1185">Reference proteome</keyword>
<feature type="domain" description="Cytochrome P460" evidence="2">
    <location>
        <begin position="48"/>
        <end position="184"/>
    </location>
</feature>
<dbReference type="InterPro" id="IPR032033">
    <property type="entry name" value="Cytochrome_P460"/>
</dbReference>
<dbReference type="AlphaFoldDB" id="G0A1Z4"/>
<evidence type="ECO:0000313" key="4">
    <source>
        <dbReference type="Proteomes" id="UP000008888"/>
    </source>
</evidence>
<evidence type="ECO:0000259" key="2">
    <source>
        <dbReference type="Pfam" id="PF16694"/>
    </source>
</evidence>
<gene>
    <name evidence="3" type="ordered locus">Metme_2999</name>
</gene>
<dbReference type="KEGG" id="mmt:Metme_2999"/>
<proteinExistence type="predicted"/>
<evidence type="ECO:0000313" key="3">
    <source>
        <dbReference type="EMBL" id="AEG01377.1"/>
    </source>
</evidence>
<sequence length="205" mass="22117">MNTTKAIYSGSAALLLSLTLSTSASAGDMPQAEPGYAHFTSSSELVRPLGYREWVYIGTPLTPNDMNDGKASFPEFHNVYIDPTSWAHWKKTGEFPDGTLVVKELVSVGSKQAASGNGYFQGDYIGLEASVKSKQQFPDTPGNWGFFRFTVENSPALRKTASAQPSENCMACHQSKAAQDQVFTQYYPVLRAAAGKGIAGTGRVD</sequence>
<dbReference type="HOGENOM" id="CLU_106310_0_0_6"/>
<dbReference type="STRING" id="857087.Metme_2999"/>
<feature type="chain" id="PRO_5003396316" evidence="1">
    <location>
        <begin position="27"/>
        <end position="205"/>
    </location>
</feature>
<dbReference type="CDD" id="cd20751">
    <property type="entry name" value="cyt_P460_Ne-like"/>
    <property type="match status" value="1"/>
</dbReference>
<keyword evidence="1" id="KW-0732">Signal</keyword>
<organism evidence="3 4">
    <name type="scientific">Methylomonas methanica (strain DSM 25384 / MC09)</name>
    <dbReference type="NCBI Taxonomy" id="857087"/>
    <lineage>
        <taxon>Bacteria</taxon>
        <taxon>Pseudomonadati</taxon>
        <taxon>Pseudomonadota</taxon>
        <taxon>Gammaproteobacteria</taxon>
        <taxon>Methylococcales</taxon>
        <taxon>Methylococcaceae</taxon>
        <taxon>Methylomonas</taxon>
    </lineage>
</organism>
<dbReference type="Gene3D" id="3.50.70.20">
    <property type="entry name" value="Cytochrome P460"/>
    <property type="match status" value="1"/>
</dbReference>
<dbReference type="Proteomes" id="UP000008888">
    <property type="component" value="Chromosome"/>
</dbReference>
<reference evidence="3 4" key="1">
    <citation type="journal article" date="2011" name="J. Bacteriol.">
        <title>Complete Genome Sequence of the Aerobic Marine Methanotroph Methylomonas methanica MC09.</title>
        <authorList>
            <person name="Boden R."/>
            <person name="Cunliffe M."/>
            <person name="Scanlan J."/>
            <person name="Moussard H."/>
            <person name="Kits K.D."/>
            <person name="Klotz M.G."/>
            <person name="Jetten M.S."/>
            <person name="Vuilleumier S."/>
            <person name="Han J."/>
            <person name="Peters L."/>
            <person name="Mikhailova N."/>
            <person name="Teshima H."/>
            <person name="Tapia R."/>
            <person name="Kyrpides N."/>
            <person name="Ivanova N."/>
            <person name="Pagani I."/>
            <person name="Cheng J.F."/>
            <person name="Goodwin L."/>
            <person name="Han C."/>
            <person name="Hauser L."/>
            <person name="Land M.L."/>
            <person name="Lapidus A."/>
            <person name="Lucas S."/>
            <person name="Pitluck S."/>
            <person name="Woyke T."/>
            <person name="Stein L."/>
            <person name="Murrell J.C."/>
        </authorList>
    </citation>
    <scope>NUCLEOTIDE SEQUENCE [LARGE SCALE GENOMIC DNA]</scope>
    <source>
        <strain evidence="3 4">MC09</strain>
    </source>
</reference>
<reference evidence="4" key="3">
    <citation type="submission" date="2011-05" db="EMBL/GenBank/DDBJ databases">
        <title>Complete sequence of Methylomonas methanica MC09.</title>
        <authorList>
            <consortium name="US DOE Joint Genome Institute"/>
            <person name="Lucas S."/>
            <person name="Han J."/>
            <person name="Lapidus A."/>
            <person name="Cheng J.-F."/>
            <person name="Goodwin L."/>
            <person name="Pitluck S."/>
            <person name="Peters L."/>
            <person name="Mikhailova N."/>
            <person name="Teshima H."/>
            <person name="Han C."/>
            <person name="Tapia R."/>
            <person name="Land M."/>
            <person name="Hauser L."/>
            <person name="Kyrpides N."/>
            <person name="Ivanova N."/>
            <person name="Pagani I."/>
            <person name="Stein L."/>
            <person name="Woyke T."/>
        </authorList>
    </citation>
    <scope>NUCLEOTIDE SEQUENCE [LARGE SCALE GENOMIC DNA]</scope>
    <source>
        <strain evidence="4">MC09</strain>
    </source>
</reference>
<feature type="signal peptide" evidence="1">
    <location>
        <begin position="1"/>
        <end position="26"/>
    </location>
</feature>
<reference key="2">
    <citation type="submission" date="2011-05" db="EMBL/GenBank/DDBJ databases">
        <title>Complete genome sequence of the aerobic marine methanotroph Methylomonas methanica MC09.</title>
        <authorList>
            <person name="Boden R."/>
            <person name="Cunliffe M."/>
            <person name="Scanlan J."/>
            <person name="Moussard H."/>
            <person name="Kits K.D."/>
            <person name="Klotz M."/>
            <person name="Jetten M."/>
            <person name="Vuilleumier S."/>
            <person name="Han J."/>
            <person name="Peters L."/>
            <person name="Mikhailova N."/>
            <person name="Teshima H."/>
            <person name="Tapia R."/>
            <person name="Kyrpides N."/>
            <person name="Ivanova N."/>
            <person name="Pagani I."/>
            <person name="Cheng J.-F."/>
            <person name="Goodwin L."/>
            <person name="Han C."/>
            <person name="Hauser L."/>
            <person name="Land M."/>
            <person name="Lapidus A."/>
            <person name="Lucas S."/>
            <person name="Pitluck S."/>
            <person name="Woyke T."/>
            <person name="Stein L.Y."/>
            <person name="Murrell C."/>
        </authorList>
    </citation>
    <scope>NUCLEOTIDE SEQUENCE</scope>
    <source>
        <strain>MC09</strain>
    </source>
</reference>
<dbReference type="eggNOG" id="ENOG50300UA">
    <property type="taxonomic scope" value="Bacteria"/>
</dbReference>
<dbReference type="InterPro" id="IPR038142">
    <property type="entry name" value="Cytochrome_P460_sp"/>
</dbReference>